<organism evidence="15">
    <name type="scientific">Minutocellus polymorphus</name>
    <dbReference type="NCBI Taxonomy" id="265543"/>
    <lineage>
        <taxon>Eukaryota</taxon>
        <taxon>Sar</taxon>
        <taxon>Stramenopiles</taxon>
        <taxon>Ochrophyta</taxon>
        <taxon>Bacillariophyta</taxon>
        <taxon>Mediophyceae</taxon>
        <taxon>Cymatosirophycidae</taxon>
        <taxon>Cymatosirales</taxon>
        <taxon>Cymatosiraceae</taxon>
        <taxon>Minutocellus</taxon>
    </lineage>
</organism>
<evidence type="ECO:0000256" key="5">
    <source>
        <dbReference type="ARBA" id="ARBA00022516"/>
    </source>
</evidence>
<evidence type="ECO:0000256" key="7">
    <source>
        <dbReference type="ARBA" id="ARBA00022692"/>
    </source>
</evidence>
<keyword evidence="11" id="KW-0443">Lipid metabolism</keyword>
<dbReference type="InterPro" id="IPR007130">
    <property type="entry name" value="DAGAT"/>
</dbReference>
<evidence type="ECO:0000256" key="2">
    <source>
        <dbReference type="ARBA" id="ARBA00004771"/>
    </source>
</evidence>
<keyword evidence="10 14" id="KW-1133">Transmembrane helix</keyword>
<feature type="transmembrane region" description="Helical" evidence="14">
    <location>
        <begin position="36"/>
        <end position="57"/>
    </location>
</feature>
<proteinExistence type="inferred from homology"/>
<gene>
    <name evidence="15" type="ORF">MPOL1434_LOCUS5638</name>
</gene>
<dbReference type="AlphaFoldDB" id="A0A7S0FNS7"/>
<feature type="transmembrane region" description="Helical" evidence="14">
    <location>
        <begin position="102"/>
        <end position="118"/>
    </location>
</feature>
<feature type="transmembrane region" description="Helical" evidence="14">
    <location>
        <begin position="63"/>
        <end position="90"/>
    </location>
</feature>
<comment type="pathway">
    <text evidence="3">Lipid metabolism.</text>
</comment>
<dbReference type="PANTHER" id="PTHR12317">
    <property type="entry name" value="DIACYLGLYCEROL O-ACYLTRANSFERASE"/>
    <property type="match status" value="1"/>
</dbReference>
<dbReference type="EMBL" id="HBEJ01009577">
    <property type="protein sequence ID" value="CAD8369791.1"/>
    <property type="molecule type" value="Transcribed_RNA"/>
</dbReference>
<protein>
    <recommendedName>
        <fullName evidence="14">Acyltransferase</fullName>
        <ecNumber evidence="14">2.3.1.-</ecNumber>
    </recommendedName>
</protein>
<comment type="similarity">
    <text evidence="4 14">Belongs to the diacylglycerol acyltransferase family.</text>
</comment>
<name>A0A7S0FNS7_9STRA</name>
<keyword evidence="13" id="KW-0012">Acyltransferase</keyword>
<reference evidence="15" key="1">
    <citation type="submission" date="2021-01" db="EMBL/GenBank/DDBJ databases">
        <authorList>
            <person name="Corre E."/>
            <person name="Pelletier E."/>
            <person name="Niang G."/>
            <person name="Scheremetjew M."/>
            <person name="Finn R."/>
            <person name="Kale V."/>
            <person name="Holt S."/>
            <person name="Cochrane G."/>
            <person name="Meng A."/>
            <person name="Brown T."/>
            <person name="Cohen L."/>
        </authorList>
    </citation>
    <scope>NUCLEOTIDE SEQUENCE</scope>
    <source>
        <strain evidence="15">CCMP3303</strain>
    </source>
</reference>
<evidence type="ECO:0000256" key="9">
    <source>
        <dbReference type="ARBA" id="ARBA00022824"/>
    </source>
</evidence>
<keyword evidence="9 14" id="KW-0256">Endoplasmic reticulum</keyword>
<dbReference type="GO" id="GO:0004144">
    <property type="term" value="F:diacylglycerol O-acyltransferase activity"/>
    <property type="evidence" value="ECO:0007669"/>
    <property type="project" value="TreeGrafter"/>
</dbReference>
<sequence length="391" mass="43979">MYHLDMPSLRRFAVIADGNDGSVPLRKLTLFSKVNLFLLHGFFSIIQMILHPLGLAVPVGTAFLASMFGCMMFVPPLVCWTVLCATDLMLPGTYQAVMDVKAYWISTILVWYLFTLATDKAPRTPVGANHRRPTNIMDAAAHNFYFWNVIDYFPIECVPWADDATLPPDRQYVFAIHPHGIFCWGLFMFAAAGTPFDKRFPGLAGKKLVGLVATVLFTIPVIREFFLEWPYIDASRRVASDALNSGLSLYLIPGGEEEVVVTTHGQDSTVLMKRKGFIRLALSYGADLVPVWGVGTTDSFRTYPAVFGFRKFVQKRFGIAIANYHGRWFTPLPYKDKPVRILIGKPIPTPQPKVRGEKPDPKLVDEYHAKYVAALKELHDAHVKDRPLKIL</sequence>
<feature type="transmembrane region" description="Helical" evidence="14">
    <location>
        <begin position="176"/>
        <end position="196"/>
    </location>
</feature>
<dbReference type="GO" id="GO:0006071">
    <property type="term" value="P:glycerol metabolic process"/>
    <property type="evidence" value="ECO:0007669"/>
    <property type="project" value="UniProtKB-KW"/>
</dbReference>
<dbReference type="CDD" id="cd07987">
    <property type="entry name" value="LPLAT_MGAT-like"/>
    <property type="match status" value="1"/>
</dbReference>
<comment type="pathway">
    <text evidence="2">Glycerolipid metabolism; triacylglycerol biosynthesis.</text>
</comment>
<evidence type="ECO:0000256" key="11">
    <source>
        <dbReference type="ARBA" id="ARBA00023098"/>
    </source>
</evidence>
<keyword evidence="5" id="KW-0444">Lipid biosynthesis</keyword>
<evidence type="ECO:0000256" key="3">
    <source>
        <dbReference type="ARBA" id="ARBA00005189"/>
    </source>
</evidence>
<keyword evidence="8" id="KW-0319">Glycerol metabolism</keyword>
<dbReference type="GO" id="GO:0019432">
    <property type="term" value="P:triglyceride biosynthetic process"/>
    <property type="evidence" value="ECO:0007669"/>
    <property type="project" value="TreeGrafter"/>
</dbReference>
<evidence type="ECO:0000256" key="4">
    <source>
        <dbReference type="ARBA" id="ARBA00005420"/>
    </source>
</evidence>
<comment type="caution">
    <text evidence="14">Lacks conserved residue(s) required for the propagation of feature annotation.</text>
</comment>
<evidence type="ECO:0000256" key="1">
    <source>
        <dbReference type="ARBA" id="ARBA00004477"/>
    </source>
</evidence>
<evidence type="ECO:0000256" key="14">
    <source>
        <dbReference type="RuleBase" id="RU367023"/>
    </source>
</evidence>
<keyword evidence="6 14" id="KW-0808">Transferase</keyword>
<dbReference type="Pfam" id="PF03982">
    <property type="entry name" value="DAGAT"/>
    <property type="match status" value="1"/>
</dbReference>
<keyword evidence="12 14" id="KW-0472">Membrane</keyword>
<accession>A0A7S0FNS7</accession>
<dbReference type="EC" id="2.3.1.-" evidence="14"/>
<dbReference type="GO" id="GO:0005789">
    <property type="term" value="C:endoplasmic reticulum membrane"/>
    <property type="evidence" value="ECO:0007669"/>
    <property type="project" value="UniProtKB-SubCell"/>
</dbReference>
<dbReference type="PANTHER" id="PTHR12317:SF0">
    <property type="entry name" value="ACYLTRANSFERASE"/>
    <property type="match status" value="1"/>
</dbReference>
<keyword evidence="7 14" id="KW-0812">Transmembrane</keyword>
<evidence type="ECO:0000256" key="6">
    <source>
        <dbReference type="ARBA" id="ARBA00022679"/>
    </source>
</evidence>
<evidence type="ECO:0000256" key="12">
    <source>
        <dbReference type="ARBA" id="ARBA00023136"/>
    </source>
</evidence>
<evidence type="ECO:0000256" key="8">
    <source>
        <dbReference type="ARBA" id="ARBA00022798"/>
    </source>
</evidence>
<comment type="subcellular location">
    <subcellularLocation>
        <location evidence="1 14">Endoplasmic reticulum membrane</location>
        <topology evidence="1 14">Multi-pass membrane protein</topology>
    </subcellularLocation>
</comment>
<evidence type="ECO:0000256" key="10">
    <source>
        <dbReference type="ARBA" id="ARBA00022989"/>
    </source>
</evidence>
<evidence type="ECO:0000256" key="13">
    <source>
        <dbReference type="ARBA" id="ARBA00023315"/>
    </source>
</evidence>
<evidence type="ECO:0000313" key="15">
    <source>
        <dbReference type="EMBL" id="CAD8369791.1"/>
    </source>
</evidence>
<feature type="transmembrane region" description="Helical" evidence="14">
    <location>
        <begin position="208"/>
        <end position="227"/>
    </location>
</feature>